<reference evidence="3" key="1">
    <citation type="journal article" date="2019" name="Int. J. Syst. Evol. Microbiol.">
        <title>The Global Catalogue of Microorganisms (GCM) 10K type strain sequencing project: providing services to taxonomists for standard genome sequencing and annotation.</title>
        <authorList>
            <consortium name="The Broad Institute Genomics Platform"/>
            <consortium name="The Broad Institute Genome Sequencing Center for Infectious Disease"/>
            <person name="Wu L."/>
            <person name="Ma J."/>
        </authorList>
    </citation>
    <scope>NUCLEOTIDE SEQUENCE [LARGE SCALE GENOMIC DNA]</scope>
    <source>
        <strain evidence="3">CGMCC 4.7152</strain>
    </source>
</reference>
<dbReference type="InterPro" id="IPR056085">
    <property type="entry name" value="DUF7668"/>
</dbReference>
<proteinExistence type="predicted"/>
<keyword evidence="3" id="KW-1185">Reference proteome</keyword>
<dbReference type="RefSeq" id="WP_380114826.1">
    <property type="nucleotide sequence ID" value="NZ_JBHSIU010000012.1"/>
</dbReference>
<name>A0ABV9VQC9_9ACTN</name>
<feature type="domain" description="DUF7668" evidence="1">
    <location>
        <begin position="26"/>
        <end position="125"/>
    </location>
</feature>
<evidence type="ECO:0000259" key="1">
    <source>
        <dbReference type="Pfam" id="PF24705"/>
    </source>
</evidence>
<dbReference type="Pfam" id="PF24705">
    <property type="entry name" value="DUF7668"/>
    <property type="match status" value="1"/>
</dbReference>
<dbReference type="EMBL" id="JBHSIU010000012">
    <property type="protein sequence ID" value="MFC4998572.1"/>
    <property type="molecule type" value="Genomic_DNA"/>
</dbReference>
<dbReference type="Proteomes" id="UP001595912">
    <property type="component" value="Unassembled WGS sequence"/>
</dbReference>
<comment type="caution">
    <text evidence="2">The sequence shown here is derived from an EMBL/GenBank/DDBJ whole genome shotgun (WGS) entry which is preliminary data.</text>
</comment>
<sequence>MGDPVKDASLEVPVPEVWRPTLEAVVDSLVRRDTVIGAGLPSVDPVPTEISRMCLQAVDDYGDVTLISLPDESWDTSVALWSGDHWHCLVDLWTEEEGRSDLVLDIDVFENGHGYRFCVHLVYVP</sequence>
<evidence type="ECO:0000313" key="2">
    <source>
        <dbReference type="EMBL" id="MFC4998572.1"/>
    </source>
</evidence>
<gene>
    <name evidence="2" type="ORF">ACFPIJ_12085</name>
</gene>
<protein>
    <recommendedName>
        <fullName evidence="1">DUF7668 domain-containing protein</fullName>
    </recommendedName>
</protein>
<accession>A0ABV9VQC9</accession>
<organism evidence="2 3">
    <name type="scientific">Dactylosporangium cerinum</name>
    <dbReference type="NCBI Taxonomy" id="1434730"/>
    <lineage>
        <taxon>Bacteria</taxon>
        <taxon>Bacillati</taxon>
        <taxon>Actinomycetota</taxon>
        <taxon>Actinomycetes</taxon>
        <taxon>Micromonosporales</taxon>
        <taxon>Micromonosporaceae</taxon>
        <taxon>Dactylosporangium</taxon>
    </lineage>
</organism>
<evidence type="ECO:0000313" key="3">
    <source>
        <dbReference type="Proteomes" id="UP001595912"/>
    </source>
</evidence>